<proteinExistence type="predicted"/>
<comment type="caution">
    <text evidence="1">The sequence shown here is derived from an EMBL/GenBank/DDBJ whole genome shotgun (WGS) entry which is preliminary data.</text>
</comment>
<accession>A0ACB9JSB8</accession>
<evidence type="ECO:0000313" key="1">
    <source>
        <dbReference type="EMBL" id="KAI3822927.1"/>
    </source>
</evidence>
<organism evidence="1 2">
    <name type="scientific">Smallanthus sonchifolius</name>
    <dbReference type="NCBI Taxonomy" id="185202"/>
    <lineage>
        <taxon>Eukaryota</taxon>
        <taxon>Viridiplantae</taxon>
        <taxon>Streptophyta</taxon>
        <taxon>Embryophyta</taxon>
        <taxon>Tracheophyta</taxon>
        <taxon>Spermatophyta</taxon>
        <taxon>Magnoliopsida</taxon>
        <taxon>eudicotyledons</taxon>
        <taxon>Gunneridae</taxon>
        <taxon>Pentapetalae</taxon>
        <taxon>asterids</taxon>
        <taxon>campanulids</taxon>
        <taxon>Asterales</taxon>
        <taxon>Asteraceae</taxon>
        <taxon>Asteroideae</taxon>
        <taxon>Heliantheae alliance</taxon>
        <taxon>Millerieae</taxon>
        <taxon>Smallanthus</taxon>
    </lineage>
</organism>
<protein>
    <submittedName>
        <fullName evidence="1">Uncharacterized protein</fullName>
    </submittedName>
</protein>
<reference evidence="1 2" key="2">
    <citation type="journal article" date="2022" name="Mol. Ecol. Resour.">
        <title>The genomes of chicory, endive, great burdock and yacon provide insights into Asteraceae paleo-polyploidization history and plant inulin production.</title>
        <authorList>
            <person name="Fan W."/>
            <person name="Wang S."/>
            <person name="Wang H."/>
            <person name="Wang A."/>
            <person name="Jiang F."/>
            <person name="Liu H."/>
            <person name="Zhao H."/>
            <person name="Xu D."/>
            <person name="Zhang Y."/>
        </authorList>
    </citation>
    <scope>NUCLEOTIDE SEQUENCE [LARGE SCALE GENOMIC DNA]</scope>
    <source>
        <strain evidence="2">cv. Yunnan</strain>
        <tissue evidence="1">Leaves</tissue>
    </source>
</reference>
<name>A0ACB9JSB8_9ASTR</name>
<dbReference type="Proteomes" id="UP001056120">
    <property type="component" value="Linkage Group LG03"/>
</dbReference>
<sequence>MDLVESTSVKAFIPNTGRGVQGATSHCLGQKFSKMFNINFEDEKGEKAMVWRNSWAYNWGDGDDKGLVLPPKVSKVQVIVVHVPYKDADVKDIINACSATVKTLCDSGILAKADLRENYSPGWKYCHWEMKGVPLRIEIGPKDLANNQVWAVRRDNGAKVDIPMTDLTNTVKGLLDTIQQSMFDVAKQKRDACIQVTKTWDEFIEALGQKKLILAPWCDEVVWAKSGYRTEDSWSNRIGTMLLGYLLLMFGSLSFALGAFVGINIGTDLTNLPSPEQVVAILRSHQITHVRLFDADNHLLSALTDTEIEVMVSVTNEDVLRIGQSPAAAAYWINKNVAAFVPATNITAIAVGSEVLSTIPNAAPVLVSAMKNLHKALVSSNLNYPVKVSTPISMDIIPKPFPPSAATFNSSWNSTISGILDFLKNTNSFFMLNAYPYYGYVQSNGIFPIEYALFQPLTPVKQIVDPNTLFHYDSMLDAMVDATYNSISAYSNPVIPIVVTETGWPWAGGANERDATVQNAETFNNNLIKRVLNDSGPPSQPTIPVSAYIYELFNEDSKPGPVSEKSYGVYFSNGSSVYTFAMDTLGQTMAKNASGGFCVARKGADTSSLQDGLNWACGPGQANCSTIQSGQPCYMPDTVENHASYAYNDYYQRMRSVGGTCDFSGTAVTTMVDPSYGSCMFTGSTNSSIGGTGMVTASMGPEGPPGNESPGQVPDIWFLFLVTVGLLFV</sequence>
<keyword evidence="2" id="KW-1185">Reference proteome</keyword>
<evidence type="ECO:0000313" key="2">
    <source>
        <dbReference type="Proteomes" id="UP001056120"/>
    </source>
</evidence>
<reference evidence="2" key="1">
    <citation type="journal article" date="2022" name="Mol. Ecol. Resour.">
        <title>The genomes of chicory, endive, great burdock and yacon provide insights into Asteraceae palaeo-polyploidization history and plant inulin production.</title>
        <authorList>
            <person name="Fan W."/>
            <person name="Wang S."/>
            <person name="Wang H."/>
            <person name="Wang A."/>
            <person name="Jiang F."/>
            <person name="Liu H."/>
            <person name="Zhao H."/>
            <person name="Xu D."/>
            <person name="Zhang Y."/>
        </authorList>
    </citation>
    <scope>NUCLEOTIDE SEQUENCE [LARGE SCALE GENOMIC DNA]</scope>
    <source>
        <strain evidence="2">cv. Yunnan</strain>
    </source>
</reference>
<dbReference type="EMBL" id="CM042020">
    <property type="protein sequence ID" value="KAI3822927.1"/>
    <property type="molecule type" value="Genomic_DNA"/>
</dbReference>
<gene>
    <name evidence="1" type="ORF">L1987_10528</name>
</gene>